<evidence type="ECO:0000313" key="2">
    <source>
        <dbReference type="Proteomes" id="UP000448877"/>
    </source>
</evidence>
<protein>
    <submittedName>
        <fullName evidence="1">Uncharacterized protein</fullName>
    </submittedName>
</protein>
<evidence type="ECO:0000313" key="1">
    <source>
        <dbReference type="EMBL" id="KAA5420887.1"/>
    </source>
</evidence>
<organism evidence="1 2">
    <name type="scientific">Bacteroides cellulosilyticus</name>
    <dbReference type="NCBI Taxonomy" id="246787"/>
    <lineage>
        <taxon>Bacteria</taxon>
        <taxon>Pseudomonadati</taxon>
        <taxon>Bacteroidota</taxon>
        <taxon>Bacteroidia</taxon>
        <taxon>Bacteroidales</taxon>
        <taxon>Bacteroidaceae</taxon>
        <taxon>Bacteroides</taxon>
    </lineage>
</organism>
<dbReference type="AlphaFoldDB" id="A0A108TG01"/>
<accession>A0A108TG01</accession>
<proteinExistence type="predicted"/>
<gene>
    <name evidence="1" type="ORF">F2Y81_07775</name>
</gene>
<dbReference type="EMBL" id="VVYV01000009">
    <property type="protein sequence ID" value="KAA5420887.1"/>
    <property type="molecule type" value="Genomic_DNA"/>
</dbReference>
<reference evidence="1 2" key="1">
    <citation type="journal article" date="2019" name="Nat. Med.">
        <title>A library of human gut bacterial isolates paired with longitudinal multiomics data enables mechanistic microbiome research.</title>
        <authorList>
            <person name="Poyet M."/>
            <person name="Groussin M."/>
            <person name="Gibbons S.M."/>
            <person name="Avila-Pacheco J."/>
            <person name="Jiang X."/>
            <person name="Kearney S.M."/>
            <person name="Perrotta A.R."/>
            <person name="Berdy B."/>
            <person name="Zhao S."/>
            <person name="Lieberman T.D."/>
            <person name="Swanson P.K."/>
            <person name="Smith M."/>
            <person name="Roesemann S."/>
            <person name="Alexander J.E."/>
            <person name="Rich S.A."/>
            <person name="Livny J."/>
            <person name="Vlamakis H."/>
            <person name="Clish C."/>
            <person name="Bullock K."/>
            <person name="Deik A."/>
            <person name="Scott J."/>
            <person name="Pierce K.A."/>
            <person name="Xavier R.J."/>
            <person name="Alm E.J."/>
        </authorList>
    </citation>
    <scope>NUCLEOTIDE SEQUENCE [LARGE SCALE GENOMIC DNA]</scope>
    <source>
        <strain evidence="1 2">BIOML-A6</strain>
    </source>
</reference>
<name>A0A108TG01_9BACE</name>
<comment type="caution">
    <text evidence="1">The sequence shown here is derived from an EMBL/GenBank/DDBJ whole genome shotgun (WGS) entry which is preliminary data.</text>
</comment>
<sequence length="169" mass="19825">MKLISKLLLILLGCSSCDPNTHEFGFEVYNQSDREIDVCLNMWYLGIQDTLVPAYQDYDATSQYNYGFTTVEKKSVNLFIVPGSITAEEIFRMANDTIRIFIFDTDTLAKYSWEEISRNYNILQRYDLTLKDMKLLKHDIYYPPTPAMRNIKMWPPYNEKVSITNKTLN</sequence>
<dbReference type="RefSeq" id="WP_131797084.1">
    <property type="nucleotide sequence ID" value="NZ_CABMLT010000003.1"/>
</dbReference>
<dbReference type="Proteomes" id="UP000448877">
    <property type="component" value="Unassembled WGS sequence"/>
</dbReference>